<name>E5A0D1_LEPMJ</name>
<dbReference type="VEuPathDB" id="FungiDB:LEMA_P101220.1"/>
<feature type="transmembrane region" description="Helical" evidence="6">
    <location>
        <begin position="49"/>
        <end position="68"/>
    </location>
</feature>
<dbReference type="OrthoDB" id="3358017at2759"/>
<dbReference type="GO" id="GO:0016020">
    <property type="term" value="C:membrane"/>
    <property type="evidence" value="ECO:0007669"/>
    <property type="project" value="UniProtKB-SubCell"/>
</dbReference>
<protein>
    <recommendedName>
        <fullName evidence="9">RTA1 domain protein</fullName>
    </recommendedName>
</protein>
<dbReference type="Proteomes" id="UP000002668">
    <property type="component" value="Genome"/>
</dbReference>
<evidence type="ECO:0000313" key="7">
    <source>
        <dbReference type="EMBL" id="CBX96991.1"/>
    </source>
</evidence>
<evidence type="ECO:0000256" key="1">
    <source>
        <dbReference type="ARBA" id="ARBA00004141"/>
    </source>
</evidence>
<keyword evidence="8" id="KW-1185">Reference proteome</keyword>
<gene>
    <name evidence="7" type="ORF">LEMA_P101220.1</name>
</gene>
<feature type="transmembrane region" description="Helical" evidence="6">
    <location>
        <begin position="74"/>
        <end position="98"/>
    </location>
</feature>
<evidence type="ECO:0000256" key="5">
    <source>
        <dbReference type="SAM" id="MobiDB-lite"/>
    </source>
</evidence>
<dbReference type="eggNOG" id="ENOG502RDNH">
    <property type="taxonomic scope" value="Eukaryota"/>
</dbReference>
<keyword evidence="2 6" id="KW-0812">Transmembrane</keyword>
<feature type="transmembrane region" description="Helical" evidence="6">
    <location>
        <begin position="158"/>
        <end position="182"/>
    </location>
</feature>
<proteinExistence type="predicted"/>
<evidence type="ECO:0000256" key="6">
    <source>
        <dbReference type="SAM" id="Phobius"/>
    </source>
</evidence>
<dbReference type="Pfam" id="PF04479">
    <property type="entry name" value="RTA1"/>
    <property type="match status" value="1"/>
</dbReference>
<evidence type="ECO:0000256" key="2">
    <source>
        <dbReference type="ARBA" id="ARBA00022692"/>
    </source>
</evidence>
<dbReference type="InParanoid" id="E5A0D1"/>
<feature type="transmembrane region" description="Helical" evidence="6">
    <location>
        <begin position="20"/>
        <end position="37"/>
    </location>
</feature>
<evidence type="ECO:0000256" key="3">
    <source>
        <dbReference type="ARBA" id="ARBA00022989"/>
    </source>
</evidence>
<feature type="transmembrane region" description="Helical" evidence="6">
    <location>
        <begin position="357"/>
        <end position="380"/>
    </location>
</feature>
<dbReference type="PANTHER" id="PTHR31465:SF13">
    <property type="entry name" value="RTA1 DOMAIN PROTEIN-RELATED"/>
    <property type="match status" value="1"/>
</dbReference>
<organism evidence="8">
    <name type="scientific">Leptosphaeria maculans (strain JN3 / isolate v23.1.3 / race Av1-4-5-6-7-8)</name>
    <name type="common">Blackleg fungus</name>
    <name type="synonym">Phoma lingam</name>
    <dbReference type="NCBI Taxonomy" id="985895"/>
    <lineage>
        <taxon>Eukaryota</taxon>
        <taxon>Fungi</taxon>
        <taxon>Dikarya</taxon>
        <taxon>Ascomycota</taxon>
        <taxon>Pezizomycotina</taxon>
        <taxon>Dothideomycetes</taxon>
        <taxon>Pleosporomycetidae</taxon>
        <taxon>Pleosporales</taxon>
        <taxon>Pleosporineae</taxon>
        <taxon>Leptosphaeriaceae</taxon>
        <taxon>Plenodomus</taxon>
        <taxon>Plenodomus lingam/Leptosphaeria maculans species complex</taxon>
    </lineage>
</organism>
<reference evidence="8" key="1">
    <citation type="journal article" date="2011" name="Nat. Commun.">
        <title>Effector diversification within compartments of the Leptosphaeria maculans genome affected by Repeat-Induced Point mutations.</title>
        <authorList>
            <person name="Rouxel T."/>
            <person name="Grandaubert J."/>
            <person name="Hane J.K."/>
            <person name="Hoede C."/>
            <person name="van de Wouw A.P."/>
            <person name="Couloux A."/>
            <person name="Dominguez V."/>
            <person name="Anthouard V."/>
            <person name="Bally P."/>
            <person name="Bourras S."/>
            <person name="Cozijnsen A.J."/>
            <person name="Ciuffetti L.M."/>
            <person name="Degrave A."/>
            <person name="Dilmaghani A."/>
            <person name="Duret L."/>
            <person name="Fudal I."/>
            <person name="Goodwin S.B."/>
            <person name="Gout L."/>
            <person name="Glaser N."/>
            <person name="Linglin J."/>
            <person name="Kema G.H.J."/>
            <person name="Lapalu N."/>
            <person name="Lawrence C.B."/>
            <person name="May K."/>
            <person name="Meyer M."/>
            <person name="Ollivier B."/>
            <person name="Poulain J."/>
            <person name="Schoch C.L."/>
            <person name="Simon A."/>
            <person name="Spatafora J.W."/>
            <person name="Stachowiak A."/>
            <person name="Turgeon B.G."/>
            <person name="Tyler B.M."/>
            <person name="Vincent D."/>
            <person name="Weissenbach J."/>
            <person name="Amselem J."/>
            <person name="Quesneville H."/>
            <person name="Oliver R.P."/>
            <person name="Wincker P."/>
            <person name="Balesdent M.-H."/>
            <person name="Howlett B.J."/>
        </authorList>
    </citation>
    <scope>NUCLEOTIDE SEQUENCE [LARGE SCALE GENOMIC DNA]</scope>
    <source>
        <strain evidence="8">JN3 / isolate v23.1.3 / race Av1-4-5-6-7-8</strain>
    </source>
</reference>
<accession>E5A0D1</accession>
<dbReference type="InterPro" id="IPR007568">
    <property type="entry name" value="RTA1"/>
</dbReference>
<dbReference type="HOGENOM" id="CLU_033465_0_1_1"/>
<evidence type="ECO:0000256" key="4">
    <source>
        <dbReference type="ARBA" id="ARBA00023136"/>
    </source>
</evidence>
<feature type="region of interest" description="Disordered" evidence="5">
    <location>
        <begin position="438"/>
        <end position="485"/>
    </location>
</feature>
<sequence>MAMGDYSPGSVWYYAPNKAAPIVFIILFFVSGVIHAYQTIIHKSYRTTLLLPWAALLMLTGFTLRLAGSYTPTSLAYLIASTVLIMSGPPVYALINYLILSRILYYIPYLAPLHPGRIATTFIGLDGVCEVLIGNGAWRMANSSLTDDERDVGKQMVMASLCLQSLLFGAFGFLTAMFHVRADIAGVLSKDLRAVLWVLYISAGIITIRCIYRLVEYILGWQSPIYTNEVYFWIFEASIMFVNTALLNLYHRGKRLPKSNDVFLARDGVTERKGPGWKDDRPWIITIFDPFDLWDLFRGRDKETQFWDMTDEELERVRLEKEAEKRSWWQGLLDPFHLWGNKGYIQKWRRGMADFDTGALIITYAMIGMALTIGLTYFILHLPDLARCCFTLLKLCCPCIPWRQQRQPRQERNLQQATGTPQPAHEQRLSTAVTLVDGVVPGQPVPTGDIEMVDMSEAERRGNEDDSDLSTPARHSPQTADRGRQ</sequence>
<dbReference type="GeneID" id="13283608"/>
<dbReference type="STRING" id="985895.E5A0D1"/>
<keyword evidence="4 6" id="KW-0472">Membrane</keyword>
<dbReference type="OMA" id="CTLITVR"/>
<evidence type="ECO:0008006" key="9">
    <source>
        <dbReference type="Google" id="ProtNLM"/>
    </source>
</evidence>
<feature type="transmembrane region" description="Helical" evidence="6">
    <location>
        <begin position="194"/>
        <end position="215"/>
    </location>
</feature>
<evidence type="ECO:0000313" key="8">
    <source>
        <dbReference type="Proteomes" id="UP000002668"/>
    </source>
</evidence>
<comment type="subcellular location">
    <subcellularLocation>
        <location evidence="1">Membrane</location>
        <topology evidence="1">Multi-pass membrane protein</topology>
    </subcellularLocation>
</comment>
<keyword evidence="3 6" id="KW-1133">Transmembrane helix</keyword>
<dbReference type="PANTHER" id="PTHR31465">
    <property type="entry name" value="PROTEIN RTA1-RELATED"/>
    <property type="match status" value="1"/>
</dbReference>
<dbReference type="EMBL" id="FP929130">
    <property type="protein sequence ID" value="CBX96991.1"/>
    <property type="molecule type" value="Genomic_DNA"/>
</dbReference>
<dbReference type="AlphaFoldDB" id="E5A0D1"/>